<evidence type="ECO:0000256" key="1">
    <source>
        <dbReference type="ARBA" id="ARBA00001947"/>
    </source>
</evidence>
<evidence type="ECO:0000256" key="11">
    <source>
        <dbReference type="ARBA" id="ARBA00023049"/>
    </source>
</evidence>
<feature type="transmembrane region" description="Helical" evidence="13">
    <location>
        <begin position="74"/>
        <end position="95"/>
    </location>
</feature>
<evidence type="ECO:0000313" key="14">
    <source>
        <dbReference type="EMBL" id="SHN62016.1"/>
    </source>
</evidence>
<dbReference type="Proteomes" id="UP000184207">
    <property type="component" value="Unassembled WGS sequence"/>
</dbReference>
<keyword evidence="7" id="KW-0479">Metal-binding</keyword>
<dbReference type="GO" id="GO:0005886">
    <property type="term" value="C:plasma membrane"/>
    <property type="evidence" value="ECO:0007669"/>
    <property type="project" value="UniProtKB-SubCell"/>
</dbReference>
<evidence type="ECO:0000256" key="6">
    <source>
        <dbReference type="ARBA" id="ARBA00022692"/>
    </source>
</evidence>
<keyword evidence="4" id="KW-1003">Cell membrane</keyword>
<dbReference type="STRING" id="1121883.SAMN02745226_01228"/>
<keyword evidence="6 13" id="KW-0812">Transmembrane</keyword>
<dbReference type="EMBL" id="FRDJ01000006">
    <property type="protein sequence ID" value="SHN62016.1"/>
    <property type="molecule type" value="Genomic_DNA"/>
</dbReference>
<name>A0A1M7SUF9_FERGO</name>
<evidence type="ECO:0000256" key="7">
    <source>
        <dbReference type="ARBA" id="ARBA00022723"/>
    </source>
</evidence>
<feature type="transmembrane region" description="Helical" evidence="13">
    <location>
        <begin position="116"/>
        <end position="137"/>
    </location>
</feature>
<evidence type="ECO:0008006" key="16">
    <source>
        <dbReference type="Google" id="ProtNLM"/>
    </source>
</evidence>
<dbReference type="InterPro" id="IPR052348">
    <property type="entry name" value="Metallopeptidase_M50B"/>
</dbReference>
<evidence type="ECO:0000256" key="10">
    <source>
        <dbReference type="ARBA" id="ARBA00022989"/>
    </source>
</evidence>
<gene>
    <name evidence="14" type="ORF">SAMN02745226_01228</name>
</gene>
<comment type="similarity">
    <text evidence="3">Belongs to the peptidase M50B family.</text>
</comment>
<keyword evidence="15" id="KW-1185">Reference proteome</keyword>
<dbReference type="PANTHER" id="PTHR35864">
    <property type="entry name" value="ZINC METALLOPROTEASE MJ0611-RELATED"/>
    <property type="match status" value="1"/>
</dbReference>
<evidence type="ECO:0000256" key="5">
    <source>
        <dbReference type="ARBA" id="ARBA00022670"/>
    </source>
</evidence>
<evidence type="ECO:0000256" key="8">
    <source>
        <dbReference type="ARBA" id="ARBA00022801"/>
    </source>
</evidence>
<evidence type="ECO:0000256" key="3">
    <source>
        <dbReference type="ARBA" id="ARBA00007931"/>
    </source>
</evidence>
<keyword evidence="8" id="KW-0378">Hydrolase</keyword>
<keyword evidence="5" id="KW-0645">Protease</keyword>
<accession>A0A1M7SUF9</accession>
<organism evidence="14 15">
    <name type="scientific">Fervidobacterium gondwanense DSM 13020</name>
    <dbReference type="NCBI Taxonomy" id="1121883"/>
    <lineage>
        <taxon>Bacteria</taxon>
        <taxon>Thermotogati</taxon>
        <taxon>Thermotogota</taxon>
        <taxon>Thermotogae</taxon>
        <taxon>Thermotogales</taxon>
        <taxon>Fervidobacteriaceae</taxon>
        <taxon>Fervidobacterium</taxon>
    </lineage>
</organism>
<comment type="subcellular location">
    <subcellularLocation>
        <location evidence="2">Cell membrane</location>
        <topology evidence="2">Multi-pass membrane protein</topology>
    </subcellularLocation>
</comment>
<dbReference type="InterPro" id="IPR044537">
    <property type="entry name" value="Rip2-like"/>
</dbReference>
<dbReference type="PANTHER" id="PTHR35864:SF1">
    <property type="entry name" value="ZINC METALLOPROTEASE YWHC-RELATED"/>
    <property type="match status" value="1"/>
</dbReference>
<evidence type="ECO:0000256" key="9">
    <source>
        <dbReference type="ARBA" id="ARBA00022833"/>
    </source>
</evidence>
<keyword evidence="9" id="KW-0862">Zinc</keyword>
<keyword evidence="12 13" id="KW-0472">Membrane</keyword>
<keyword evidence="11" id="KW-0482">Metalloprotease</keyword>
<dbReference type="AlphaFoldDB" id="A0A1M7SUF9"/>
<reference evidence="15" key="1">
    <citation type="submission" date="2016-12" db="EMBL/GenBank/DDBJ databases">
        <authorList>
            <person name="Varghese N."/>
            <person name="Submissions S."/>
        </authorList>
    </citation>
    <scope>NUCLEOTIDE SEQUENCE [LARGE SCALE GENOMIC DNA]</scope>
    <source>
        <strain evidence="15">DSM 13020</strain>
    </source>
</reference>
<evidence type="ECO:0000256" key="2">
    <source>
        <dbReference type="ARBA" id="ARBA00004651"/>
    </source>
</evidence>
<proteinExistence type="inferred from homology"/>
<feature type="transmembrane region" description="Helical" evidence="13">
    <location>
        <begin position="12"/>
        <end position="30"/>
    </location>
</feature>
<evidence type="ECO:0000256" key="4">
    <source>
        <dbReference type="ARBA" id="ARBA00022475"/>
    </source>
</evidence>
<dbReference type="CDD" id="cd06158">
    <property type="entry name" value="S2P-M50_like_1"/>
    <property type="match status" value="1"/>
</dbReference>
<keyword evidence="10 13" id="KW-1133">Transmembrane helix</keyword>
<evidence type="ECO:0000256" key="13">
    <source>
        <dbReference type="SAM" id="Phobius"/>
    </source>
</evidence>
<comment type="cofactor">
    <cofactor evidence="1">
        <name>Zn(2+)</name>
        <dbReference type="ChEBI" id="CHEBI:29105"/>
    </cofactor>
</comment>
<feature type="transmembrane region" description="Helical" evidence="13">
    <location>
        <begin position="42"/>
        <end position="62"/>
    </location>
</feature>
<evidence type="ECO:0000256" key="12">
    <source>
        <dbReference type="ARBA" id="ARBA00023136"/>
    </source>
</evidence>
<dbReference type="GO" id="GO:0046872">
    <property type="term" value="F:metal ion binding"/>
    <property type="evidence" value="ECO:0007669"/>
    <property type="project" value="UniProtKB-KW"/>
</dbReference>
<dbReference type="GO" id="GO:0006508">
    <property type="term" value="P:proteolysis"/>
    <property type="evidence" value="ECO:0007669"/>
    <property type="project" value="UniProtKB-KW"/>
</dbReference>
<evidence type="ECO:0000313" key="15">
    <source>
        <dbReference type="Proteomes" id="UP000184207"/>
    </source>
</evidence>
<protein>
    <recommendedName>
        <fullName evidence="16">Peptidase family M50</fullName>
    </recommendedName>
</protein>
<sequence length="156" mass="18176">MPSLNPFRYIDPVGIFAFIFFNFGWTRAPFIDFTKMRKKKLFTYASFGILSSFVLAFLYGFLARIANPVFFDVLYRASLWSFTYGLISILPVPPLDGSRLLLAFLPTKSYEWYIKFNVYGIIFMLGLLVLWILPLIMQPLVIFITTVTNYIVFGNW</sequence>
<dbReference type="GO" id="GO:0008237">
    <property type="term" value="F:metallopeptidase activity"/>
    <property type="evidence" value="ECO:0007669"/>
    <property type="project" value="UniProtKB-KW"/>
</dbReference>